<evidence type="ECO:0008006" key="5">
    <source>
        <dbReference type="Google" id="ProtNLM"/>
    </source>
</evidence>
<evidence type="ECO:0000256" key="1">
    <source>
        <dbReference type="SAM" id="MobiDB-lite"/>
    </source>
</evidence>
<keyword evidence="4" id="KW-1185">Reference proteome</keyword>
<reference evidence="3" key="1">
    <citation type="submission" date="2022-12" db="EMBL/GenBank/DDBJ databases">
        <title>Jiella pelagia sp. nov., isolated from phosphonate enriched culture of Northwest Pacific surface seawater.</title>
        <authorList>
            <person name="Shin D.Y."/>
            <person name="Hwang C.Y."/>
        </authorList>
    </citation>
    <scope>NUCLEOTIDE SEQUENCE</scope>
    <source>
        <strain evidence="3">HL-NP1</strain>
    </source>
</reference>
<gene>
    <name evidence="3" type="ORF">OH818_04275</name>
</gene>
<dbReference type="RefSeq" id="WP_268881915.1">
    <property type="nucleotide sequence ID" value="NZ_CP114029.1"/>
</dbReference>
<sequence length="558" mass="60447">MRLGFAGAALAASLLAACAGSARAQASPNQIEQISYFRADIRDRPGCFPRVEDGAITWPDGVGDPAINCPDAYAWASLVQALQQKFWTWGTDQTIWIDNPKPICLPNQKSEDCCDPAVMGEALPIEGAPPAGCPYFPTDWTDPPALTVAKPRSSHSHDFLQTLDPARVLRQEEAEIVFRNRPFVRYSFVENLYNKESLGARFTAMQNWIADHAPFNNPWLTVAYPSDAVMFKVDFLSQSEMLEAGLIRQTAEDGSRLDPPNDPDHPYVTMRVDETIAPGDEEPELYYLVSVTAASKALPNWHWYAYEHVGNLGRCDYTGCNDSFGYRARGIDVGGANFGGNYIPPKTENSGDASNDIVFKTGLAYTVEETGEEITPALRHLFASGGIATGDGPVDPDTPSAADPAWLSYRLKASQTSFVTDTGMATHAGQSITEGGFVNSASCMTCHSQAGPDADGNPGVPGIGSRTDLNLFGLNETVNGAPDPDWFYAEGTTTMRSLPFDFVWGMLNASCVEPDGETGRCKSYDDPQFAPPVARIEEGSTTRRPAAAVRGRSGKPVR</sequence>
<feature type="signal peptide" evidence="2">
    <location>
        <begin position="1"/>
        <end position="24"/>
    </location>
</feature>
<dbReference type="Proteomes" id="UP001164020">
    <property type="component" value="Chromosome"/>
</dbReference>
<organism evidence="3 4">
    <name type="scientific">Jiella pelagia</name>
    <dbReference type="NCBI Taxonomy" id="2986949"/>
    <lineage>
        <taxon>Bacteria</taxon>
        <taxon>Pseudomonadati</taxon>
        <taxon>Pseudomonadota</taxon>
        <taxon>Alphaproteobacteria</taxon>
        <taxon>Hyphomicrobiales</taxon>
        <taxon>Aurantimonadaceae</taxon>
        <taxon>Jiella</taxon>
    </lineage>
</organism>
<evidence type="ECO:0000313" key="4">
    <source>
        <dbReference type="Proteomes" id="UP001164020"/>
    </source>
</evidence>
<proteinExistence type="predicted"/>
<protein>
    <recommendedName>
        <fullName evidence="5">Cytochrome c domain-containing protein</fullName>
    </recommendedName>
</protein>
<keyword evidence="2" id="KW-0732">Signal</keyword>
<evidence type="ECO:0000256" key="2">
    <source>
        <dbReference type="SAM" id="SignalP"/>
    </source>
</evidence>
<dbReference type="EMBL" id="CP114029">
    <property type="protein sequence ID" value="WAP69478.1"/>
    <property type="molecule type" value="Genomic_DNA"/>
</dbReference>
<feature type="chain" id="PRO_5046408183" description="Cytochrome c domain-containing protein" evidence="2">
    <location>
        <begin position="25"/>
        <end position="558"/>
    </location>
</feature>
<accession>A0ABY7C3X9</accession>
<name>A0ABY7C3X9_9HYPH</name>
<feature type="region of interest" description="Disordered" evidence="1">
    <location>
        <begin position="532"/>
        <end position="558"/>
    </location>
</feature>
<dbReference type="PROSITE" id="PS51257">
    <property type="entry name" value="PROKAR_LIPOPROTEIN"/>
    <property type="match status" value="1"/>
</dbReference>
<evidence type="ECO:0000313" key="3">
    <source>
        <dbReference type="EMBL" id="WAP69478.1"/>
    </source>
</evidence>